<evidence type="ECO:0000313" key="1">
    <source>
        <dbReference type="EMBL" id="GBP08412.1"/>
    </source>
</evidence>
<gene>
    <name evidence="1" type="ORF">EVAR_77117_1</name>
</gene>
<comment type="caution">
    <text evidence="1">The sequence shown here is derived from an EMBL/GenBank/DDBJ whole genome shotgun (WGS) entry which is preliminary data.</text>
</comment>
<dbReference type="AlphaFoldDB" id="A0A4C1T1W3"/>
<dbReference type="Proteomes" id="UP000299102">
    <property type="component" value="Unassembled WGS sequence"/>
</dbReference>
<evidence type="ECO:0000313" key="2">
    <source>
        <dbReference type="Proteomes" id="UP000299102"/>
    </source>
</evidence>
<proteinExistence type="predicted"/>
<name>A0A4C1T1W3_EUMVA</name>
<keyword evidence="2" id="KW-1185">Reference proteome</keyword>
<protein>
    <submittedName>
        <fullName evidence="1">Uncharacterized protein</fullName>
    </submittedName>
</protein>
<accession>A0A4C1T1W3</accession>
<reference evidence="1 2" key="1">
    <citation type="journal article" date="2019" name="Commun. Biol.">
        <title>The bagworm genome reveals a unique fibroin gene that provides high tensile strength.</title>
        <authorList>
            <person name="Kono N."/>
            <person name="Nakamura H."/>
            <person name="Ohtoshi R."/>
            <person name="Tomita M."/>
            <person name="Numata K."/>
            <person name="Arakawa K."/>
        </authorList>
    </citation>
    <scope>NUCLEOTIDE SEQUENCE [LARGE SCALE GENOMIC DNA]</scope>
</reference>
<sequence length="181" mass="20545">MGLYEDTSGHPPASVGVNLHLASFFIIRMCPWFRPCRRRMNSLMSVDFPVYFDRDHGLVSSSIQDPLPGPVLVPLSVLIQVSMPIRDLSWALMAVYRTKVLLGEPQQRKKEKVIKRCREPRRPAAPGDLINLKRYFPRIGRSPGTFEEMCLLPVIIADLRVTPESWGFVVTALSIREENNG</sequence>
<organism evidence="1 2">
    <name type="scientific">Eumeta variegata</name>
    <name type="common">Bagworm moth</name>
    <name type="synonym">Eumeta japonica</name>
    <dbReference type="NCBI Taxonomy" id="151549"/>
    <lineage>
        <taxon>Eukaryota</taxon>
        <taxon>Metazoa</taxon>
        <taxon>Ecdysozoa</taxon>
        <taxon>Arthropoda</taxon>
        <taxon>Hexapoda</taxon>
        <taxon>Insecta</taxon>
        <taxon>Pterygota</taxon>
        <taxon>Neoptera</taxon>
        <taxon>Endopterygota</taxon>
        <taxon>Lepidoptera</taxon>
        <taxon>Glossata</taxon>
        <taxon>Ditrysia</taxon>
        <taxon>Tineoidea</taxon>
        <taxon>Psychidae</taxon>
        <taxon>Oiketicinae</taxon>
        <taxon>Eumeta</taxon>
    </lineage>
</organism>
<dbReference type="EMBL" id="BGZK01000031">
    <property type="protein sequence ID" value="GBP08412.1"/>
    <property type="molecule type" value="Genomic_DNA"/>
</dbReference>